<dbReference type="EMBL" id="CAUOFW020001394">
    <property type="protein sequence ID" value="CAK9144514.1"/>
    <property type="molecule type" value="Genomic_DNA"/>
</dbReference>
<organism evidence="3 4">
    <name type="scientific">Ilex paraguariensis</name>
    <name type="common">yerba mate</name>
    <dbReference type="NCBI Taxonomy" id="185542"/>
    <lineage>
        <taxon>Eukaryota</taxon>
        <taxon>Viridiplantae</taxon>
        <taxon>Streptophyta</taxon>
        <taxon>Embryophyta</taxon>
        <taxon>Tracheophyta</taxon>
        <taxon>Spermatophyta</taxon>
        <taxon>Magnoliopsida</taxon>
        <taxon>eudicotyledons</taxon>
        <taxon>Gunneridae</taxon>
        <taxon>Pentapetalae</taxon>
        <taxon>asterids</taxon>
        <taxon>campanulids</taxon>
        <taxon>Aquifoliales</taxon>
        <taxon>Aquifoliaceae</taxon>
        <taxon>Ilex</taxon>
    </lineage>
</organism>
<reference evidence="3 4" key="1">
    <citation type="submission" date="2024-02" db="EMBL/GenBank/DDBJ databases">
        <authorList>
            <person name="Vignale AGUSTIN F."/>
            <person name="Sosa J E."/>
            <person name="Modenutti C."/>
        </authorList>
    </citation>
    <scope>NUCLEOTIDE SEQUENCE [LARGE SCALE GENOMIC DNA]</scope>
</reference>
<sequence length="257" mass="28852">MVASIRSALLLCFLAVSSLRCVSSSSPPPPSMRHQPSETLFFNTLQSQCPLSYSPNSPLEVNGDFLDRTLAAKWGNAYTSILFYASWCPFSHNVRLTLEVLGSMFPEIEHLAVEQSLAMPSMFSRYGVHSFPMILLVNQTSRMRFRGSKDLLSLVIYEPEINKRTIPSTLYIVPLFEGAYICVPKSLISFQRFLGIIWTPSKLGNIWKDKPNVGASISDDQREEDLDQAKSMQDQELPSRCQERTSVGFFTGFCLSG</sequence>
<dbReference type="InterPro" id="IPR044794">
    <property type="entry name" value="APRL5/7"/>
</dbReference>
<accession>A0ABC8RHR2</accession>
<evidence type="ECO:0000313" key="3">
    <source>
        <dbReference type="EMBL" id="CAK9144514.1"/>
    </source>
</evidence>
<dbReference type="PANTHER" id="PTHR47126">
    <property type="entry name" value="5'-ADENYLYLSULFATE REDUCTASE-LIKE 7"/>
    <property type="match status" value="1"/>
</dbReference>
<dbReference type="AlphaFoldDB" id="A0ABC8RHR2"/>
<keyword evidence="2" id="KW-0732">Signal</keyword>
<name>A0ABC8RHR2_9AQUA</name>
<protein>
    <recommendedName>
        <fullName evidence="5">Thioredoxin domain-containing protein</fullName>
    </recommendedName>
</protein>
<dbReference type="InterPro" id="IPR036249">
    <property type="entry name" value="Thioredoxin-like_sf"/>
</dbReference>
<evidence type="ECO:0000313" key="4">
    <source>
        <dbReference type="Proteomes" id="UP001642360"/>
    </source>
</evidence>
<feature type="signal peptide" evidence="2">
    <location>
        <begin position="1"/>
        <end position="24"/>
    </location>
</feature>
<dbReference type="Proteomes" id="UP001642360">
    <property type="component" value="Unassembled WGS sequence"/>
</dbReference>
<feature type="chain" id="PRO_5044763919" description="Thioredoxin domain-containing protein" evidence="2">
    <location>
        <begin position="25"/>
        <end position="257"/>
    </location>
</feature>
<gene>
    <name evidence="3" type="ORF">ILEXP_LOCUS12265</name>
</gene>
<evidence type="ECO:0008006" key="5">
    <source>
        <dbReference type="Google" id="ProtNLM"/>
    </source>
</evidence>
<dbReference type="PANTHER" id="PTHR47126:SF3">
    <property type="entry name" value="5'-ADENYLYLSULFATE REDUCTASE-LIKE 5"/>
    <property type="match status" value="1"/>
</dbReference>
<evidence type="ECO:0000256" key="1">
    <source>
        <dbReference type="SAM" id="MobiDB-lite"/>
    </source>
</evidence>
<comment type="caution">
    <text evidence="3">The sequence shown here is derived from an EMBL/GenBank/DDBJ whole genome shotgun (WGS) entry which is preliminary data.</text>
</comment>
<keyword evidence="4" id="KW-1185">Reference proteome</keyword>
<evidence type="ECO:0000256" key="2">
    <source>
        <dbReference type="SAM" id="SignalP"/>
    </source>
</evidence>
<feature type="region of interest" description="Disordered" evidence="1">
    <location>
        <begin position="217"/>
        <end position="238"/>
    </location>
</feature>
<dbReference type="Gene3D" id="3.40.30.10">
    <property type="entry name" value="Glutaredoxin"/>
    <property type="match status" value="1"/>
</dbReference>
<proteinExistence type="predicted"/>
<dbReference type="SUPFAM" id="SSF52833">
    <property type="entry name" value="Thioredoxin-like"/>
    <property type="match status" value="1"/>
</dbReference>